<keyword evidence="12" id="KW-0573">Peptidoglycan synthesis</keyword>
<keyword evidence="11" id="KW-0133">Cell shape</keyword>
<evidence type="ECO:0000313" key="23">
    <source>
        <dbReference type="EMBL" id="AUX39214.1"/>
    </source>
</evidence>
<evidence type="ECO:0000256" key="18">
    <source>
        <dbReference type="ARBA" id="ARBA00049902"/>
    </source>
</evidence>
<dbReference type="Gene3D" id="1.10.3810.10">
    <property type="entry name" value="Biosynthetic peptidoglycan transglycosylase-like"/>
    <property type="match status" value="1"/>
</dbReference>
<evidence type="ECO:0000256" key="1">
    <source>
        <dbReference type="ARBA" id="ARBA00004370"/>
    </source>
</evidence>
<evidence type="ECO:0000256" key="14">
    <source>
        <dbReference type="ARBA" id="ARBA00023136"/>
    </source>
</evidence>
<dbReference type="GO" id="GO:0071555">
    <property type="term" value="P:cell wall organization"/>
    <property type="evidence" value="ECO:0007669"/>
    <property type="project" value="UniProtKB-KW"/>
</dbReference>
<evidence type="ECO:0000256" key="10">
    <source>
        <dbReference type="ARBA" id="ARBA00022801"/>
    </source>
</evidence>
<name>A0A2L0EIX5_SORCE</name>
<evidence type="ECO:0000256" key="12">
    <source>
        <dbReference type="ARBA" id="ARBA00022984"/>
    </source>
</evidence>
<dbReference type="SUPFAM" id="SSF56601">
    <property type="entry name" value="beta-lactamase/transpeptidase-like"/>
    <property type="match status" value="1"/>
</dbReference>
<dbReference type="AlphaFoldDB" id="A0A2L0EIX5"/>
<dbReference type="EMBL" id="CP012673">
    <property type="protein sequence ID" value="AUX39214.1"/>
    <property type="molecule type" value="Genomic_DNA"/>
</dbReference>
<keyword evidence="15" id="KW-0511">Multifunctional enzyme</keyword>
<dbReference type="GO" id="GO:0006508">
    <property type="term" value="P:proteolysis"/>
    <property type="evidence" value="ECO:0007669"/>
    <property type="project" value="UniProtKB-KW"/>
</dbReference>
<keyword evidence="6" id="KW-0645">Protease</keyword>
<organism evidence="23 24">
    <name type="scientific">Sorangium cellulosum</name>
    <name type="common">Polyangium cellulosum</name>
    <dbReference type="NCBI Taxonomy" id="56"/>
    <lineage>
        <taxon>Bacteria</taxon>
        <taxon>Pseudomonadati</taxon>
        <taxon>Myxococcota</taxon>
        <taxon>Polyangia</taxon>
        <taxon>Polyangiales</taxon>
        <taxon>Polyangiaceae</taxon>
        <taxon>Sorangium</taxon>
    </lineage>
</organism>
<dbReference type="FunFam" id="1.10.3810.10:FF:000001">
    <property type="entry name" value="Penicillin-binding protein 1A"/>
    <property type="match status" value="1"/>
</dbReference>
<dbReference type="InterPro" id="IPR023346">
    <property type="entry name" value="Lysozyme-like_dom_sf"/>
</dbReference>
<dbReference type="GO" id="GO:0008955">
    <property type="term" value="F:peptidoglycan glycosyltransferase activity"/>
    <property type="evidence" value="ECO:0007669"/>
    <property type="project" value="UniProtKB-EC"/>
</dbReference>
<evidence type="ECO:0000256" key="16">
    <source>
        <dbReference type="ARBA" id="ARBA00023316"/>
    </source>
</evidence>
<evidence type="ECO:0000256" key="2">
    <source>
        <dbReference type="ARBA" id="ARBA00004752"/>
    </source>
</evidence>
<evidence type="ECO:0000256" key="4">
    <source>
        <dbReference type="ARBA" id="ARBA00007739"/>
    </source>
</evidence>
<dbReference type="Pfam" id="PF00905">
    <property type="entry name" value="Transpeptidase"/>
    <property type="match status" value="1"/>
</dbReference>
<feature type="compositionally biased region" description="Pro residues" evidence="19">
    <location>
        <begin position="61"/>
        <end position="89"/>
    </location>
</feature>
<accession>A0A2L0EIX5</accession>
<keyword evidence="10" id="KW-0378">Hydrolase</keyword>
<dbReference type="InterPro" id="IPR001460">
    <property type="entry name" value="PCN-bd_Tpept"/>
</dbReference>
<dbReference type="GO" id="GO:0016020">
    <property type="term" value="C:membrane"/>
    <property type="evidence" value="ECO:0007669"/>
    <property type="project" value="UniProtKB-SubCell"/>
</dbReference>
<keyword evidence="7" id="KW-0328">Glycosyltransferase</keyword>
<evidence type="ECO:0000256" key="7">
    <source>
        <dbReference type="ARBA" id="ARBA00022676"/>
    </source>
</evidence>
<dbReference type="PANTHER" id="PTHR32282">
    <property type="entry name" value="BINDING PROTEIN TRANSPEPTIDASE, PUTATIVE-RELATED"/>
    <property type="match status" value="1"/>
</dbReference>
<dbReference type="GO" id="GO:0009002">
    <property type="term" value="F:serine-type D-Ala-D-Ala carboxypeptidase activity"/>
    <property type="evidence" value="ECO:0007669"/>
    <property type="project" value="UniProtKB-EC"/>
</dbReference>
<dbReference type="GO" id="GO:0009252">
    <property type="term" value="P:peptidoglycan biosynthetic process"/>
    <property type="evidence" value="ECO:0007669"/>
    <property type="project" value="UniProtKB-UniPathway"/>
</dbReference>
<proteinExistence type="inferred from homology"/>
<feature type="compositionally biased region" description="Low complexity" evidence="19">
    <location>
        <begin position="51"/>
        <end position="60"/>
    </location>
</feature>
<evidence type="ECO:0000256" key="19">
    <source>
        <dbReference type="SAM" id="MobiDB-lite"/>
    </source>
</evidence>
<comment type="catalytic activity">
    <reaction evidence="17">
        <text>Preferential cleavage: (Ac)2-L-Lys-D-Ala-|-D-Ala. Also transpeptidation of peptidyl-alanyl moieties that are N-acyl substituents of D-alanine.</text>
        <dbReference type="EC" id="3.4.16.4"/>
    </reaction>
</comment>
<feature type="transmembrane region" description="Helical" evidence="20">
    <location>
        <begin position="105"/>
        <end position="127"/>
    </location>
</feature>
<evidence type="ECO:0000256" key="5">
    <source>
        <dbReference type="ARBA" id="ARBA00022645"/>
    </source>
</evidence>
<comment type="similarity">
    <text evidence="3">In the C-terminal section; belongs to the transpeptidase family.</text>
</comment>
<dbReference type="NCBIfam" id="TIGR02074">
    <property type="entry name" value="PBP_1a_fam"/>
    <property type="match status" value="1"/>
</dbReference>
<comment type="catalytic activity">
    <reaction evidence="18">
        <text>[GlcNAc-(1-&gt;4)-Mur2Ac(oyl-L-Ala-gamma-D-Glu-L-Lys-D-Ala-D-Ala)](n)-di-trans,octa-cis-undecaprenyl diphosphate + beta-D-GlcNAc-(1-&gt;4)-Mur2Ac(oyl-L-Ala-gamma-D-Glu-L-Lys-D-Ala-D-Ala)-di-trans,octa-cis-undecaprenyl diphosphate = [GlcNAc-(1-&gt;4)-Mur2Ac(oyl-L-Ala-gamma-D-Glu-L-Lys-D-Ala-D-Ala)](n+1)-di-trans,octa-cis-undecaprenyl diphosphate + di-trans,octa-cis-undecaprenyl diphosphate + H(+)</text>
        <dbReference type="Rhea" id="RHEA:23708"/>
        <dbReference type="Rhea" id="RHEA-COMP:9602"/>
        <dbReference type="Rhea" id="RHEA-COMP:9603"/>
        <dbReference type="ChEBI" id="CHEBI:15378"/>
        <dbReference type="ChEBI" id="CHEBI:58405"/>
        <dbReference type="ChEBI" id="CHEBI:60033"/>
        <dbReference type="ChEBI" id="CHEBI:78435"/>
        <dbReference type="EC" id="2.4.99.28"/>
    </reaction>
</comment>
<feature type="domain" description="Glycosyl transferase family 51" evidence="22">
    <location>
        <begin position="199"/>
        <end position="373"/>
    </location>
</feature>
<keyword evidence="13 20" id="KW-1133">Transmembrane helix</keyword>
<comment type="similarity">
    <text evidence="4">In the N-terminal section; belongs to the glycosyltransferase 51 family.</text>
</comment>
<reference evidence="23 24" key="1">
    <citation type="submission" date="2015-09" db="EMBL/GenBank/DDBJ databases">
        <title>Sorangium comparison.</title>
        <authorList>
            <person name="Zaburannyi N."/>
            <person name="Bunk B."/>
            <person name="Overmann J."/>
            <person name="Mueller R."/>
        </authorList>
    </citation>
    <scope>NUCLEOTIDE SEQUENCE [LARGE SCALE GENOMIC DNA]</scope>
    <source>
        <strain evidence="23 24">So ce26</strain>
    </source>
</reference>
<feature type="domain" description="Penicillin-binding protein transpeptidase" evidence="21">
    <location>
        <begin position="556"/>
        <end position="803"/>
    </location>
</feature>
<evidence type="ECO:0000256" key="20">
    <source>
        <dbReference type="SAM" id="Phobius"/>
    </source>
</evidence>
<dbReference type="PANTHER" id="PTHR32282:SF27">
    <property type="entry name" value="PENICILLIN-BINDING PROTEIN 1A"/>
    <property type="match status" value="1"/>
</dbReference>
<sequence>MASDPTQKPAAPPEGAGERVAPVERTLPYDPGAEGPGPPPSDRAPTRLWSPQRPAAAPPHALQPPPAAAAGAPPSPPAVAGAPPPPPAARPASAEPARSPGRVRLLVRAALVSPAWAWLGAALRALLRRTPREARPKVPLRTALLRWAKRLAIAFAALAALAVITFFVVVRHYERDLPTTAELKSYNPPQVTRFLARDGAVLGELFVERRTLVPVTEIPPVMSLAALAAEDARFYRHDGLNYLGMLRALLVNLRSAEARQGGSTITQQVVKNVLLTHERTLDRKMRELLLARRIEQELTKDQILELYLNHIYFGHGRYGVEEAARYYFGKSVRQVTLAEAALLAGIVKGPSIYSPRVNQERAEKRRAFVLGQMREKKFLPEAQIDAALAEPIRLAPEPESSDELAPEVVAEAERALRQAVGPDARVGGYTVVTSVDPRLQAAARAAVRQNLDAYAARHRLVAPFTRAKGDPAPFAGVPKDPHRTYLGVVTGADDGRGTLAIRVGTVQGTVDLRKERRYNPRGLPPSRFAEVGKALRVRFAGEPEAGKLRLDLGPQGALVAIDARTREILALVGGYEGARGGLDRASHAHRQPGSTFKALVYGYGIHARKLTAASMLETDPTALEGYQPGNYDESEGQSPRRLREALAHSVNVAAVAALREVGPEAVVAWARELGITSKLGADLSLALGAYEVTPREMAAAYATFAAGGTYQQPVLVTKITGPRGEALPLPARPPPRPAMTAAEAYITTSLLKGVVEVGTAKQARSLRRPIAGKTGTTNHARDTWFVGYSTDITCAVWTGFDDATPLGASEVGSSAALPAFVAFMDKAHVGRPATDFPEPPGIVRVHIDPESGTPVPSDQENAVEEVFLAGTEPTGVALPGVDLLPNLPGLLGDVLTPQ</sequence>
<evidence type="ECO:0000256" key="8">
    <source>
        <dbReference type="ARBA" id="ARBA00022679"/>
    </source>
</evidence>
<keyword evidence="9 20" id="KW-0812">Transmembrane</keyword>
<keyword evidence="16" id="KW-0961">Cell wall biogenesis/degradation</keyword>
<evidence type="ECO:0000256" key="17">
    <source>
        <dbReference type="ARBA" id="ARBA00034000"/>
    </source>
</evidence>
<evidence type="ECO:0000256" key="6">
    <source>
        <dbReference type="ARBA" id="ARBA00022670"/>
    </source>
</evidence>
<dbReference type="UniPathway" id="UPA00219"/>
<keyword evidence="5" id="KW-0121">Carboxypeptidase</keyword>
<comment type="subcellular location">
    <subcellularLocation>
        <location evidence="1">Membrane</location>
    </subcellularLocation>
</comment>
<dbReference type="InterPro" id="IPR001264">
    <property type="entry name" value="Glyco_trans_51"/>
</dbReference>
<protein>
    <submittedName>
        <fullName evidence="23">Penicillin-binding protein</fullName>
    </submittedName>
</protein>
<dbReference type="GO" id="GO:0008360">
    <property type="term" value="P:regulation of cell shape"/>
    <property type="evidence" value="ECO:0007669"/>
    <property type="project" value="UniProtKB-KW"/>
</dbReference>
<evidence type="ECO:0000259" key="22">
    <source>
        <dbReference type="Pfam" id="PF00912"/>
    </source>
</evidence>
<dbReference type="InterPro" id="IPR012338">
    <property type="entry name" value="Beta-lactam/transpept-like"/>
</dbReference>
<keyword evidence="8" id="KW-0808">Transferase</keyword>
<feature type="region of interest" description="Disordered" evidence="19">
    <location>
        <begin position="1"/>
        <end position="97"/>
    </location>
</feature>
<dbReference type="GO" id="GO:0030288">
    <property type="term" value="C:outer membrane-bounded periplasmic space"/>
    <property type="evidence" value="ECO:0007669"/>
    <property type="project" value="TreeGrafter"/>
</dbReference>
<evidence type="ECO:0000313" key="24">
    <source>
        <dbReference type="Proteomes" id="UP000238348"/>
    </source>
</evidence>
<dbReference type="GO" id="GO:0008658">
    <property type="term" value="F:penicillin binding"/>
    <property type="evidence" value="ECO:0007669"/>
    <property type="project" value="InterPro"/>
</dbReference>
<evidence type="ECO:0000256" key="13">
    <source>
        <dbReference type="ARBA" id="ARBA00022989"/>
    </source>
</evidence>
<dbReference type="InterPro" id="IPR050396">
    <property type="entry name" value="Glycosyltr_51/Transpeptidase"/>
</dbReference>
<evidence type="ECO:0000256" key="15">
    <source>
        <dbReference type="ARBA" id="ARBA00023268"/>
    </source>
</evidence>
<gene>
    <name evidence="23" type="primary">pbp</name>
    <name evidence="23" type="ORF">SOCE26_005970</name>
</gene>
<dbReference type="Pfam" id="PF00912">
    <property type="entry name" value="Transgly"/>
    <property type="match status" value="1"/>
</dbReference>
<evidence type="ECO:0000256" key="3">
    <source>
        <dbReference type="ARBA" id="ARBA00007090"/>
    </source>
</evidence>
<dbReference type="SUPFAM" id="SSF53955">
    <property type="entry name" value="Lysozyme-like"/>
    <property type="match status" value="1"/>
</dbReference>
<comment type="pathway">
    <text evidence="2">Cell wall biogenesis; peptidoglycan biosynthesis.</text>
</comment>
<evidence type="ECO:0000256" key="9">
    <source>
        <dbReference type="ARBA" id="ARBA00022692"/>
    </source>
</evidence>
<evidence type="ECO:0000256" key="11">
    <source>
        <dbReference type="ARBA" id="ARBA00022960"/>
    </source>
</evidence>
<evidence type="ECO:0000259" key="21">
    <source>
        <dbReference type="Pfam" id="PF00905"/>
    </source>
</evidence>
<keyword evidence="14 20" id="KW-0472">Membrane</keyword>
<dbReference type="Gene3D" id="3.40.710.10">
    <property type="entry name" value="DD-peptidase/beta-lactamase superfamily"/>
    <property type="match status" value="2"/>
</dbReference>
<dbReference type="Proteomes" id="UP000238348">
    <property type="component" value="Chromosome"/>
</dbReference>
<feature type="transmembrane region" description="Helical" evidence="20">
    <location>
        <begin position="147"/>
        <end position="170"/>
    </location>
</feature>
<dbReference type="InterPro" id="IPR036950">
    <property type="entry name" value="PBP_transglycosylase"/>
</dbReference>